<dbReference type="Pfam" id="PF01281">
    <property type="entry name" value="Ribosomal_L9_N"/>
    <property type="match status" value="1"/>
</dbReference>
<gene>
    <name evidence="7 9" type="primary">rplI</name>
    <name evidence="9" type="ORF">ENW73_02230</name>
</gene>
<keyword evidence="3 7" id="KW-0694">RNA-binding</keyword>
<dbReference type="InterPro" id="IPR020069">
    <property type="entry name" value="Ribosomal_bL9_C"/>
</dbReference>
<evidence type="ECO:0000313" key="9">
    <source>
        <dbReference type="EMBL" id="HHS51671.1"/>
    </source>
</evidence>
<dbReference type="EMBL" id="DTLI01000054">
    <property type="protein sequence ID" value="HHS51671.1"/>
    <property type="molecule type" value="Genomic_DNA"/>
</dbReference>
<sequence>MKVILLTDIERLGEKGAVVNVRAGFARNYLLPQKKAIIATASNIKYFTDQKNREEQRIKRRTEKAKALAVKLATLSLKTTLPIGEAGAFGAITNSEIGDLLKQAGYEIDKHAIFLEKPINEPGIHDVLIKLAPEVTVQVKLWVTGKKQ</sequence>
<protein>
    <recommendedName>
        <fullName evidence="6 7">Large ribosomal subunit protein bL9</fullName>
    </recommendedName>
</protein>
<evidence type="ECO:0000256" key="2">
    <source>
        <dbReference type="ARBA" id="ARBA00022730"/>
    </source>
</evidence>
<evidence type="ECO:0000256" key="4">
    <source>
        <dbReference type="ARBA" id="ARBA00022980"/>
    </source>
</evidence>
<accession>A0A7C6A8C8</accession>
<dbReference type="InterPro" id="IPR036791">
    <property type="entry name" value="Ribosomal_bL9_C_sf"/>
</dbReference>
<dbReference type="GO" id="GO:0005840">
    <property type="term" value="C:ribosome"/>
    <property type="evidence" value="ECO:0007669"/>
    <property type="project" value="UniProtKB-KW"/>
</dbReference>
<dbReference type="InterPro" id="IPR020594">
    <property type="entry name" value="Ribosomal_bL9_bac/chp"/>
</dbReference>
<reference evidence="9" key="1">
    <citation type="journal article" date="2020" name="mSystems">
        <title>Genome- and Community-Level Interaction Insights into Carbon Utilization and Element Cycling Functions of Hydrothermarchaeota in Hydrothermal Sediment.</title>
        <authorList>
            <person name="Zhou Z."/>
            <person name="Liu Y."/>
            <person name="Xu W."/>
            <person name="Pan J."/>
            <person name="Luo Z.H."/>
            <person name="Li M."/>
        </authorList>
    </citation>
    <scope>NUCLEOTIDE SEQUENCE [LARGE SCALE GENOMIC DNA]</scope>
    <source>
        <strain evidence="9">SpSt-876</strain>
    </source>
</reference>
<keyword evidence="5 7" id="KW-0687">Ribonucleoprotein</keyword>
<dbReference type="HAMAP" id="MF_00503">
    <property type="entry name" value="Ribosomal_bL9"/>
    <property type="match status" value="1"/>
</dbReference>
<dbReference type="InterPro" id="IPR036935">
    <property type="entry name" value="Ribosomal_bL9_N_sf"/>
</dbReference>
<dbReference type="Pfam" id="PF03948">
    <property type="entry name" value="Ribosomal_L9_C"/>
    <property type="match status" value="1"/>
</dbReference>
<comment type="caution">
    <text evidence="9">The sequence shown here is derived from an EMBL/GenBank/DDBJ whole genome shotgun (WGS) entry which is preliminary data.</text>
</comment>
<dbReference type="GO" id="GO:0019843">
    <property type="term" value="F:rRNA binding"/>
    <property type="evidence" value="ECO:0007669"/>
    <property type="project" value="UniProtKB-UniRule"/>
</dbReference>
<dbReference type="AlphaFoldDB" id="A0A7C6A8C8"/>
<dbReference type="GO" id="GO:0006412">
    <property type="term" value="P:translation"/>
    <property type="evidence" value="ECO:0007669"/>
    <property type="project" value="UniProtKB-UniRule"/>
</dbReference>
<comment type="function">
    <text evidence="7">Binds to the 23S rRNA.</text>
</comment>
<dbReference type="GO" id="GO:1990904">
    <property type="term" value="C:ribonucleoprotein complex"/>
    <property type="evidence" value="ECO:0007669"/>
    <property type="project" value="UniProtKB-KW"/>
</dbReference>
<dbReference type="PANTHER" id="PTHR21368">
    <property type="entry name" value="50S RIBOSOMAL PROTEIN L9"/>
    <property type="match status" value="1"/>
</dbReference>
<keyword evidence="4 7" id="KW-0689">Ribosomal protein</keyword>
<feature type="domain" description="Ribosomal protein L9" evidence="8">
    <location>
        <begin position="13"/>
        <end position="40"/>
    </location>
</feature>
<evidence type="ECO:0000256" key="3">
    <source>
        <dbReference type="ARBA" id="ARBA00022884"/>
    </source>
</evidence>
<evidence type="ECO:0000259" key="8">
    <source>
        <dbReference type="PROSITE" id="PS00651"/>
    </source>
</evidence>
<dbReference type="NCBIfam" id="TIGR00158">
    <property type="entry name" value="L9"/>
    <property type="match status" value="1"/>
</dbReference>
<dbReference type="Gene3D" id="3.10.430.100">
    <property type="entry name" value="Ribosomal protein L9, C-terminal domain"/>
    <property type="match status" value="1"/>
</dbReference>
<dbReference type="SUPFAM" id="SSF55658">
    <property type="entry name" value="L9 N-domain-like"/>
    <property type="match status" value="1"/>
</dbReference>
<name>A0A7C6A8C8_UNCW3</name>
<dbReference type="InterPro" id="IPR000244">
    <property type="entry name" value="Ribosomal_bL9"/>
</dbReference>
<evidence type="ECO:0000256" key="6">
    <source>
        <dbReference type="ARBA" id="ARBA00035292"/>
    </source>
</evidence>
<dbReference type="Gene3D" id="3.40.5.10">
    <property type="entry name" value="Ribosomal protein L9, N-terminal domain"/>
    <property type="match status" value="1"/>
</dbReference>
<dbReference type="InterPro" id="IPR009027">
    <property type="entry name" value="Ribosomal_bL9/RNase_H1_N"/>
</dbReference>
<evidence type="ECO:0000256" key="7">
    <source>
        <dbReference type="HAMAP-Rule" id="MF_00503"/>
    </source>
</evidence>
<organism evidence="9">
    <name type="scientific">candidate division WOR-3 bacterium</name>
    <dbReference type="NCBI Taxonomy" id="2052148"/>
    <lineage>
        <taxon>Bacteria</taxon>
        <taxon>Bacteria division WOR-3</taxon>
    </lineage>
</organism>
<keyword evidence="2 7" id="KW-0699">rRNA-binding</keyword>
<dbReference type="PROSITE" id="PS00651">
    <property type="entry name" value="RIBOSOMAL_L9"/>
    <property type="match status" value="1"/>
</dbReference>
<proteinExistence type="inferred from homology"/>
<dbReference type="InterPro" id="IPR020070">
    <property type="entry name" value="Ribosomal_bL9_N"/>
</dbReference>
<comment type="similarity">
    <text evidence="1 7">Belongs to the bacterial ribosomal protein bL9 family.</text>
</comment>
<evidence type="ECO:0000256" key="1">
    <source>
        <dbReference type="ARBA" id="ARBA00010605"/>
    </source>
</evidence>
<evidence type="ECO:0000256" key="5">
    <source>
        <dbReference type="ARBA" id="ARBA00023274"/>
    </source>
</evidence>
<dbReference type="GO" id="GO:0003735">
    <property type="term" value="F:structural constituent of ribosome"/>
    <property type="evidence" value="ECO:0007669"/>
    <property type="project" value="InterPro"/>
</dbReference>
<dbReference type="SUPFAM" id="SSF55653">
    <property type="entry name" value="Ribosomal protein L9 C-domain"/>
    <property type="match status" value="1"/>
</dbReference>